<accession>A0A5C4VHI4</accession>
<dbReference type="Proteomes" id="UP000312512">
    <property type="component" value="Unassembled WGS sequence"/>
</dbReference>
<dbReference type="OrthoDB" id="9808690at2"/>
<dbReference type="RefSeq" id="WP_139636253.1">
    <property type="nucleotide sequence ID" value="NZ_VDLX02000022.1"/>
</dbReference>
<evidence type="ECO:0000313" key="1">
    <source>
        <dbReference type="EMBL" id="KAB8188987.1"/>
    </source>
</evidence>
<organism evidence="1 2">
    <name type="scientific">Nonomuraea phyllanthi</name>
    <dbReference type="NCBI Taxonomy" id="2219224"/>
    <lineage>
        <taxon>Bacteria</taxon>
        <taxon>Bacillati</taxon>
        <taxon>Actinomycetota</taxon>
        <taxon>Actinomycetes</taxon>
        <taxon>Streptosporangiales</taxon>
        <taxon>Streptosporangiaceae</taxon>
        <taxon>Nonomuraea</taxon>
    </lineage>
</organism>
<reference evidence="1 2" key="1">
    <citation type="submission" date="2019-10" db="EMBL/GenBank/DDBJ databases">
        <title>Nonomuraea sp. nov., isolated from Phyllanthus amarus.</title>
        <authorList>
            <person name="Klykleung N."/>
            <person name="Tanasupawat S."/>
        </authorList>
    </citation>
    <scope>NUCLEOTIDE SEQUENCE [LARGE SCALE GENOMIC DNA]</scope>
    <source>
        <strain evidence="1 2">PA1-10</strain>
    </source>
</reference>
<dbReference type="AlphaFoldDB" id="A0A5C4VHI4"/>
<dbReference type="EMBL" id="VDLX02000022">
    <property type="protein sequence ID" value="KAB8188987.1"/>
    <property type="molecule type" value="Genomic_DNA"/>
</dbReference>
<keyword evidence="2" id="KW-1185">Reference proteome</keyword>
<comment type="caution">
    <text evidence="1">The sequence shown here is derived from an EMBL/GenBank/DDBJ whole genome shotgun (WGS) entry which is preliminary data.</text>
</comment>
<proteinExistence type="predicted"/>
<protein>
    <submittedName>
        <fullName evidence="1">Uncharacterized protein</fullName>
    </submittedName>
</protein>
<gene>
    <name evidence="1" type="ORF">FH608_041640</name>
</gene>
<sequence>MPFLYADLLLIALVTSLMLALPALARPTLPFGVRVGVQRVDDPAVISARRLYARLIVLVAVLGAGTSILVLLVTGSAMAIGVTATAVIVVDLLLFSRAHQAVRTAKLSGGWAAERRQGVTVDTTFRTDPVRVPWRWGLPALVVLLLTLGVGWARYAGLPATLPSFLGYGTASVQREPTTVLNAFQPVIYQLAITVIVLATVLAALRARPDLDAARPRGSARRYRVYLRGVAAMSLLSAACLNLGLFFAALRLWEIVTPAPIWQAAVYAPLAVLLGGWLMWEITVGQAGHRLPALPGEEAEDSGVGQRDDDRHWFLAGAVYANRRDPALLVHARLGSSSWTLNLGHPIAWLLLGALTVALLVFAGLALAGAVDLPEKHGIF</sequence>
<evidence type="ECO:0000313" key="2">
    <source>
        <dbReference type="Proteomes" id="UP000312512"/>
    </source>
</evidence>
<name>A0A5C4VHI4_9ACTN</name>